<organism evidence="3 4">
    <name type="scientific">Perkinsus olseni</name>
    <name type="common">Perkinsus atlanticus</name>
    <dbReference type="NCBI Taxonomy" id="32597"/>
    <lineage>
        <taxon>Eukaryota</taxon>
        <taxon>Sar</taxon>
        <taxon>Alveolata</taxon>
        <taxon>Perkinsozoa</taxon>
        <taxon>Perkinsea</taxon>
        <taxon>Perkinsida</taxon>
        <taxon>Perkinsidae</taxon>
        <taxon>Perkinsus</taxon>
    </lineage>
</organism>
<comment type="caution">
    <text evidence="3">The sequence shown here is derived from an EMBL/GenBank/DDBJ whole genome shotgun (WGS) entry which is preliminary data.</text>
</comment>
<feature type="transmembrane region" description="Helical" evidence="2">
    <location>
        <begin position="143"/>
        <end position="166"/>
    </location>
</feature>
<dbReference type="AlphaFoldDB" id="A0A7J6S3T3"/>
<dbReference type="OMA" id="TERWGIS"/>
<feature type="region of interest" description="Disordered" evidence="1">
    <location>
        <begin position="395"/>
        <end position="424"/>
    </location>
</feature>
<feature type="compositionally biased region" description="Polar residues" evidence="1">
    <location>
        <begin position="323"/>
        <end position="333"/>
    </location>
</feature>
<keyword evidence="4" id="KW-1185">Reference proteome</keyword>
<evidence type="ECO:0000256" key="2">
    <source>
        <dbReference type="SAM" id="Phobius"/>
    </source>
</evidence>
<feature type="compositionally biased region" description="Basic and acidic residues" evidence="1">
    <location>
        <begin position="242"/>
        <end position="257"/>
    </location>
</feature>
<gene>
    <name evidence="3" type="ORF">FOZ63_033750</name>
</gene>
<feature type="transmembrane region" description="Helical" evidence="2">
    <location>
        <begin position="83"/>
        <end position="102"/>
    </location>
</feature>
<keyword evidence="2" id="KW-0472">Membrane</keyword>
<sequence>MLAPWVNSFLSDVWGSNRVSKYLKIGLMAGAWQAFWLGVVPAFTPYWPLPWMPMIGGATFSAVFGMIYYNVPRGKRSVECRNKIAMVFITLGGGEAIFGISYPILYRLSLELDGLLKLCFFLFFYVFRKIFENVAKHYARMFCVDCYPMIVSFAMYGYEFFISSAISDVPEVWLAMLLITLDLAENFFHIYCIYRAEDPSPSLEDTSRVAPENSKPDSQRKGDDEDRPDLLPAFERKHLVIDSREMPQKSDSHHDVEIDPPLPQSTVSEPGFQLSASDEQSDGAPLGEDGEVSMKATLHAVQYPGQLEPDDLRDRESDRPKNLTWSNGTQCSDFSPIMPSMDGRAAEKSAHDDASAGRKLQIIANLPSTTERWGISRRGSSISTLSSFTSLLKHMTGSAPQKPVRDNLGGGSPSPGGNGLANGPFPIDGTRTTVRRASHQNSLSSSRSNVLEIITEVTIGRSKGKFAEKLSKRKLSVMTIAICEEVVEILAPLHFLLCSCVLRTFNPKLHDTFWDMTDEQFTRSIHRLFIDIVAEVCLLAVLIIAMKRRFDESVIFIALRLGYYFFWSFLAVQVSMICWHEFFVRLQVDWLEGCNMAWW</sequence>
<feature type="transmembrane region" description="Helical" evidence="2">
    <location>
        <begin position="525"/>
        <end position="545"/>
    </location>
</feature>
<feature type="compositionally biased region" description="Basic and acidic residues" evidence="1">
    <location>
        <begin position="310"/>
        <end position="321"/>
    </location>
</feature>
<feature type="compositionally biased region" description="Polar residues" evidence="1">
    <location>
        <begin position="264"/>
        <end position="278"/>
    </location>
</feature>
<feature type="transmembrane region" description="Helical" evidence="2">
    <location>
        <begin position="25"/>
        <end position="44"/>
    </location>
</feature>
<feature type="region of interest" description="Disordered" evidence="1">
    <location>
        <begin position="303"/>
        <end position="356"/>
    </location>
</feature>
<evidence type="ECO:0000313" key="4">
    <source>
        <dbReference type="Proteomes" id="UP000553632"/>
    </source>
</evidence>
<name>A0A7J6S3T3_PEROL</name>
<dbReference type="Proteomes" id="UP000553632">
    <property type="component" value="Unassembled WGS sequence"/>
</dbReference>
<evidence type="ECO:0000313" key="3">
    <source>
        <dbReference type="EMBL" id="KAF4727363.1"/>
    </source>
</evidence>
<accession>A0A7J6S3T3</accession>
<keyword evidence="2" id="KW-1133">Transmembrane helix</keyword>
<feature type="compositionally biased region" description="Gly residues" evidence="1">
    <location>
        <begin position="408"/>
        <end position="420"/>
    </location>
</feature>
<reference evidence="3 4" key="1">
    <citation type="submission" date="2020-04" db="EMBL/GenBank/DDBJ databases">
        <title>Perkinsus olseni comparative genomics.</title>
        <authorList>
            <person name="Bogema D.R."/>
        </authorList>
    </citation>
    <scope>NUCLEOTIDE SEQUENCE [LARGE SCALE GENOMIC DNA]</scope>
    <source>
        <strain evidence="3 4">ATCC PRA-207</strain>
    </source>
</reference>
<evidence type="ECO:0000256" key="1">
    <source>
        <dbReference type="SAM" id="MobiDB-lite"/>
    </source>
</evidence>
<dbReference type="EMBL" id="JABANO010021106">
    <property type="protein sequence ID" value="KAF4727363.1"/>
    <property type="molecule type" value="Genomic_DNA"/>
</dbReference>
<feature type="compositionally biased region" description="Basic and acidic residues" evidence="1">
    <location>
        <begin position="344"/>
        <end position="356"/>
    </location>
</feature>
<feature type="transmembrane region" description="Helical" evidence="2">
    <location>
        <begin position="50"/>
        <end position="71"/>
    </location>
</feature>
<feature type="transmembrane region" description="Helical" evidence="2">
    <location>
        <begin position="172"/>
        <end position="194"/>
    </location>
</feature>
<proteinExistence type="predicted"/>
<feature type="transmembrane region" description="Helical" evidence="2">
    <location>
        <begin position="557"/>
        <end position="582"/>
    </location>
</feature>
<feature type="region of interest" description="Disordered" evidence="1">
    <location>
        <begin position="242"/>
        <end position="289"/>
    </location>
</feature>
<protein>
    <submittedName>
        <fullName evidence="3">Uncharacterized protein</fullName>
    </submittedName>
</protein>
<feature type="compositionally biased region" description="Basic and acidic residues" evidence="1">
    <location>
        <begin position="214"/>
        <end position="224"/>
    </location>
</feature>
<feature type="region of interest" description="Disordered" evidence="1">
    <location>
        <begin position="201"/>
        <end position="229"/>
    </location>
</feature>
<feature type="transmembrane region" description="Helical" evidence="2">
    <location>
        <begin position="114"/>
        <end position="131"/>
    </location>
</feature>
<keyword evidence="2" id="KW-0812">Transmembrane</keyword>